<dbReference type="EMBL" id="JAWDGP010004263">
    <property type="protein sequence ID" value="KAK3765908.1"/>
    <property type="molecule type" value="Genomic_DNA"/>
</dbReference>
<dbReference type="AlphaFoldDB" id="A0AAE0ZAK9"/>
<sequence>MVDARQGRNAEGVGGKNACRTNLLTDKHCPEVKWLIVKGQTDRDRPGSGPCSDNDSHISRNGFWLPCQLTFEYQF</sequence>
<gene>
    <name evidence="1" type="ORF">RRG08_002154</name>
</gene>
<reference evidence="1" key="1">
    <citation type="journal article" date="2023" name="G3 (Bethesda)">
        <title>A reference genome for the long-term kleptoplast-retaining sea slug Elysia crispata morphotype clarki.</title>
        <authorList>
            <person name="Eastman K.E."/>
            <person name="Pendleton A.L."/>
            <person name="Shaikh M.A."/>
            <person name="Suttiyut T."/>
            <person name="Ogas R."/>
            <person name="Tomko P."/>
            <person name="Gavelis G."/>
            <person name="Widhalm J.R."/>
            <person name="Wisecaver J.H."/>
        </authorList>
    </citation>
    <scope>NUCLEOTIDE SEQUENCE</scope>
    <source>
        <strain evidence="1">ECLA1</strain>
    </source>
</reference>
<accession>A0AAE0ZAK9</accession>
<proteinExistence type="predicted"/>
<evidence type="ECO:0000313" key="2">
    <source>
        <dbReference type="Proteomes" id="UP001283361"/>
    </source>
</evidence>
<keyword evidence="2" id="KW-1185">Reference proteome</keyword>
<protein>
    <submittedName>
        <fullName evidence="1">Uncharacterized protein</fullName>
    </submittedName>
</protein>
<dbReference type="Proteomes" id="UP001283361">
    <property type="component" value="Unassembled WGS sequence"/>
</dbReference>
<comment type="caution">
    <text evidence="1">The sequence shown here is derived from an EMBL/GenBank/DDBJ whole genome shotgun (WGS) entry which is preliminary data.</text>
</comment>
<name>A0AAE0ZAK9_9GAST</name>
<evidence type="ECO:0000313" key="1">
    <source>
        <dbReference type="EMBL" id="KAK3765908.1"/>
    </source>
</evidence>
<organism evidence="1 2">
    <name type="scientific">Elysia crispata</name>
    <name type="common">lettuce slug</name>
    <dbReference type="NCBI Taxonomy" id="231223"/>
    <lineage>
        <taxon>Eukaryota</taxon>
        <taxon>Metazoa</taxon>
        <taxon>Spiralia</taxon>
        <taxon>Lophotrochozoa</taxon>
        <taxon>Mollusca</taxon>
        <taxon>Gastropoda</taxon>
        <taxon>Heterobranchia</taxon>
        <taxon>Euthyneura</taxon>
        <taxon>Panpulmonata</taxon>
        <taxon>Sacoglossa</taxon>
        <taxon>Placobranchoidea</taxon>
        <taxon>Plakobranchidae</taxon>
        <taxon>Elysia</taxon>
    </lineage>
</organism>